<organism evidence="4 5">
    <name type="scientific">Teladorsagia circumcincta</name>
    <name type="common">Brown stomach worm</name>
    <name type="synonym">Ostertagia circumcincta</name>
    <dbReference type="NCBI Taxonomy" id="45464"/>
    <lineage>
        <taxon>Eukaryota</taxon>
        <taxon>Metazoa</taxon>
        <taxon>Ecdysozoa</taxon>
        <taxon>Nematoda</taxon>
        <taxon>Chromadorea</taxon>
        <taxon>Rhabditida</taxon>
        <taxon>Rhabditina</taxon>
        <taxon>Rhabditomorpha</taxon>
        <taxon>Strongyloidea</taxon>
        <taxon>Trichostrongylidae</taxon>
        <taxon>Teladorsagia</taxon>
    </lineage>
</organism>
<dbReference type="Gene3D" id="2.70.170.10">
    <property type="entry name" value="Neurotransmitter-gated ion-channel ligand-binding domain"/>
    <property type="match status" value="1"/>
</dbReference>
<protein>
    <recommendedName>
        <fullName evidence="3">Neurotransmitter-gated ion-channel ligand-binding domain-containing protein</fullName>
    </recommendedName>
</protein>
<dbReference type="InterPro" id="IPR036734">
    <property type="entry name" value="Neur_chan_lig-bd_sf"/>
</dbReference>
<sequence>MVFGNGTLWTNYRMKLTGPCDMNLKRFPFDQQKCFLTFESSVEQHFLVVLGMMRYNYNTGEVRMQWNQPYPVMLLKPIQLPDFEMVNFSVIAVEQ</sequence>
<proteinExistence type="predicted"/>
<dbReference type="Proteomes" id="UP000230423">
    <property type="component" value="Unassembled WGS sequence"/>
</dbReference>
<gene>
    <name evidence="4" type="ORF">TELCIR_24233</name>
</gene>
<dbReference type="GO" id="GO:0016020">
    <property type="term" value="C:membrane"/>
    <property type="evidence" value="ECO:0007669"/>
    <property type="project" value="UniProtKB-SubCell"/>
</dbReference>
<dbReference type="GO" id="GO:0004888">
    <property type="term" value="F:transmembrane signaling receptor activity"/>
    <property type="evidence" value="ECO:0007669"/>
    <property type="project" value="InterPro"/>
</dbReference>
<evidence type="ECO:0000256" key="2">
    <source>
        <dbReference type="ARBA" id="ARBA00023136"/>
    </source>
</evidence>
<reference evidence="4 5" key="1">
    <citation type="submission" date="2015-09" db="EMBL/GenBank/DDBJ databases">
        <title>Draft genome of the parasitic nematode Teladorsagia circumcincta isolate WARC Sus (inbred).</title>
        <authorList>
            <person name="Mitreva M."/>
        </authorList>
    </citation>
    <scope>NUCLEOTIDE SEQUENCE [LARGE SCALE GENOMIC DNA]</scope>
    <source>
        <strain evidence="4 5">S</strain>
    </source>
</reference>
<keyword evidence="2" id="KW-0472">Membrane</keyword>
<evidence type="ECO:0000256" key="1">
    <source>
        <dbReference type="ARBA" id="ARBA00004141"/>
    </source>
</evidence>
<feature type="non-terminal residue" evidence="4">
    <location>
        <position position="95"/>
    </location>
</feature>
<name>A0A2G9T917_TELCI</name>
<dbReference type="Pfam" id="PF02931">
    <property type="entry name" value="Neur_chan_LBD"/>
    <property type="match status" value="1"/>
</dbReference>
<dbReference type="EMBL" id="KZ397230">
    <property type="protein sequence ID" value="PIO54405.1"/>
    <property type="molecule type" value="Genomic_DNA"/>
</dbReference>
<accession>A0A2G9T917</accession>
<dbReference type="AlphaFoldDB" id="A0A2G9T917"/>
<comment type="subcellular location">
    <subcellularLocation>
        <location evidence="1">Membrane</location>
        <topology evidence="1">Multi-pass membrane protein</topology>
    </subcellularLocation>
</comment>
<evidence type="ECO:0000259" key="3">
    <source>
        <dbReference type="Pfam" id="PF02931"/>
    </source>
</evidence>
<evidence type="ECO:0000313" key="4">
    <source>
        <dbReference type="EMBL" id="PIO54405.1"/>
    </source>
</evidence>
<dbReference type="SUPFAM" id="SSF63712">
    <property type="entry name" value="Nicotinic receptor ligand binding domain-like"/>
    <property type="match status" value="1"/>
</dbReference>
<dbReference type="OrthoDB" id="442503at2759"/>
<dbReference type="InterPro" id="IPR006201">
    <property type="entry name" value="Neur_channel"/>
</dbReference>
<keyword evidence="5" id="KW-1185">Reference proteome</keyword>
<dbReference type="GO" id="GO:0005230">
    <property type="term" value="F:extracellular ligand-gated monoatomic ion channel activity"/>
    <property type="evidence" value="ECO:0007669"/>
    <property type="project" value="InterPro"/>
</dbReference>
<dbReference type="PROSITE" id="PS00236">
    <property type="entry name" value="NEUROTR_ION_CHANNEL"/>
    <property type="match status" value="1"/>
</dbReference>
<feature type="domain" description="Neurotransmitter-gated ion-channel ligand-binding" evidence="3">
    <location>
        <begin position="2"/>
        <end position="85"/>
    </location>
</feature>
<dbReference type="PANTHER" id="PTHR18945">
    <property type="entry name" value="NEUROTRANSMITTER GATED ION CHANNEL"/>
    <property type="match status" value="1"/>
</dbReference>
<dbReference type="InterPro" id="IPR006202">
    <property type="entry name" value="Neur_chan_lig-bd"/>
</dbReference>
<dbReference type="InterPro" id="IPR018000">
    <property type="entry name" value="Neurotransmitter_ion_chnl_CS"/>
</dbReference>
<evidence type="ECO:0000313" key="5">
    <source>
        <dbReference type="Proteomes" id="UP000230423"/>
    </source>
</evidence>